<feature type="transmembrane region" description="Helical" evidence="1">
    <location>
        <begin position="105"/>
        <end position="123"/>
    </location>
</feature>
<gene>
    <name evidence="2" type="ordered locus">BMA0614</name>
</gene>
<keyword evidence="1" id="KW-0472">Membrane</keyword>
<dbReference type="Pfam" id="PF05940">
    <property type="entry name" value="NnrS"/>
    <property type="match status" value="1"/>
</dbReference>
<protein>
    <submittedName>
        <fullName evidence="2">Membrane protein, putative</fullName>
    </submittedName>
</protein>
<keyword evidence="3" id="KW-1185">Reference proteome</keyword>
<feature type="transmembrane region" description="Helical" evidence="1">
    <location>
        <begin position="279"/>
        <end position="302"/>
    </location>
</feature>
<dbReference type="PATRIC" id="fig|243160.12.peg.634"/>
<keyword evidence="1" id="KW-0812">Transmembrane</keyword>
<reference evidence="2 3" key="1">
    <citation type="journal article" date="2004" name="Proc. Natl. Acad. Sci. U.S.A.">
        <title>Structural flexibility in the Burkholderia mallei genome.</title>
        <authorList>
            <person name="Nierman W.C."/>
            <person name="DeShazer D."/>
            <person name="Kim H.S."/>
            <person name="Tettelin H."/>
            <person name="Nelson K.E."/>
            <person name="Feldblyum T."/>
            <person name="Ulrich R.L."/>
            <person name="Ronning C.M."/>
            <person name="Brinkac L.M."/>
            <person name="Daugherty S.C."/>
            <person name="Davidsen T.D."/>
            <person name="Deboy R.T."/>
            <person name="Dimitrov G."/>
            <person name="Dodson R.J."/>
            <person name="Durkin A.S."/>
            <person name="Gwinn M.L."/>
            <person name="Haft D.H."/>
            <person name="Khouri H."/>
            <person name="Kolonay J.F."/>
            <person name="Madupu R."/>
            <person name="Mohammoud Y."/>
            <person name="Nelson W.C."/>
            <person name="Radune D."/>
            <person name="Romero C.M."/>
            <person name="Sarria S."/>
            <person name="Selengut J."/>
            <person name="Shamblin C."/>
            <person name="Sullivan S.A."/>
            <person name="White O."/>
            <person name="Yu Y."/>
            <person name="Zafar N."/>
            <person name="Zhou L."/>
            <person name="Fraser C.M."/>
        </authorList>
    </citation>
    <scope>NUCLEOTIDE SEQUENCE [LARGE SCALE GENOMIC DNA]</scope>
    <source>
        <strain evidence="2 3">ATCC 23344</strain>
    </source>
</reference>
<dbReference type="HOGENOM" id="CLU_041785_2_0_4"/>
<sequence>MHLNWRANVKIPLATPQPSRQPTGLPVLRLGFRPFYLGGAYFGIVSIALWLASLRGHAVAGLSPAISGLAWHVHEMVFGFSAAIIVGFLLTAIRAWTSRETLHGAPLAALWLPWAAGRLLVWAGPEPLAAVVDSAFLPITAILLLRVLLAARNHRNVFLTVALFLFGALNALFHGWAAHGRLDLALQAAYAAVGFVMLFVVVIAGRIVPTFTMNAIPGFTVKRWKWVETLAAPATVLALCADAARLPGAIVAAVAFAAAALHATRIVGWRSWRVGARPILWILHVAYAWVPVGFAMLALAALDVAPHSLAIHALTVGVIGGAIVAMITRTALGHTGRPLRAGPAEIACYWLLIAAALVRVFAPWIAPDATRVWIDVAGACWVAAFAVYALRYTGYLTAPRIDGKAG</sequence>
<evidence type="ECO:0000313" key="2">
    <source>
        <dbReference type="EMBL" id="AAU49724.1"/>
    </source>
</evidence>
<dbReference type="AlphaFoldDB" id="A0A0H2WJH6"/>
<dbReference type="EMBL" id="CP000010">
    <property type="protein sequence ID" value="AAU49724.1"/>
    <property type="molecule type" value="Genomic_DNA"/>
</dbReference>
<evidence type="ECO:0000313" key="3">
    <source>
        <dbReference type="Proteomes" id="UP000006693"/>
    </source>
</evidence>
<dbReference type="InterPro" id="IPR010266">
    <property type="entry name" value="NnrS"/>
</dbReference>
<feature type="transmembrane region" description="Helical" evidence="1">
    <location>
        <begin position="372"/>
        <end position="390"/>
    </location>
</feature>
<feature type="transmembrane region" description="Helical" evidence="1">
    <location>
        <begin position="184"/>
        <end position="205"/>
    </location>
</feature>
<name>A0A0H2WJH6_BURMA</name>
<feature type="transmembrane region" description="Helical" evidence="1">
    <location>
        <begin position="156"/>
        <end position="178"/>
    </location>
</feature>
<dbReference type="eggNOG" id="COG3213">
    <property type="taxonomic scope" value="Bacteria"/>
</dbReference>
<proteinExistence type="predicted"/>
<feature type="transmembrane region" description="Helical" evidence="1">
    <location>
        <begin position="35"/>
        <end position="53"/>
    </location>
</feature>
<feature type="transmembrane region" description="Helical" evidence="1">
    <location>
        <begin position="347"/>
        <end position="366"/>
    </location>
</feature>
<feature type="transmembrane region" description="Helical" evidence="1">
    <location>
        <begin position="73"/>
        <end position="93"/>
    </location>
</feature>
<keyword evidence="1" id="KW-1133">Transmembrane helix</keyword>
<evidence type="ECO:0000256" key="1">
    <source>
        <dbReference type="SAM" id="Phobius"/>
    </source>
</evidence>
<organism evidence="2 3">
    <name type="scientific">Burkholderia mallei (strain ATCC 23344)</name>
    <dbReference type="NCBI Taxonomy" id="243160"/>
    <lineage>
        <taxon>Bacteria</taxon>
        <taxon>Pseudomonadati</taxon>
        <taxon>Pseudomonadota</taxon>
        <taxon>Betaproteobacteria</taxon>
        <taxon>Burkholderiales</taxon>
        <taxon>Burkholderiaceae</taxon>
        <taxon>Burkholderia</taxon>
        <taxon>pseudomallei group</taxon>
    </lineage>
</organism>
<dbReference type="KEGG" id="bma:BMA0614"/>
<feature type="transmembrane region" description="Helical" evidence="1">
    <location>
        <begin position="308"/>
        <end position="327"/>
    </location>
</feature>
<accession>A0A0H2WJH6</accession>
<dbReference type="Proteomes" id="UP000006693">
    <property type="component" value="Chromosome 1"/>
</dbReference>
<feature type="transmembrane region" description="Helical" evidence="1">
    <location>
        <begin position="129"/>
        <end position="149"/>
    </location>
</feature>